<dbReference type="InterPro" id="IPR051474">
    <property type="entry name" value="Anti-sigma-K/W_factor"/>
</dbReference>
<comment type="caution">
    <text evidence="14">The sequence shown here is derived from an EMBL/GenBank/DDBJ whole genome shotgun (WGS) entry which is preliminary data.</text>
</comment>
<evidence type="ECO:0000256" key="7">
    <source>
        <dbReference type="ARBA" id="ARBA00023136"/>
    </source>
</evidence>
<reference evidence="14" key="2">
    <citation type="submission" date="2020-09" db="EMBL/GenBank/DDBJ databases">
        <authorList>
            <person name="Sun Q."/>
            <person name="Ohkuma M."/>
        </authorList>
    </citation>
    <scope>NUCLEOTIDE SEQUENCE</scope>
    <source>
        <strain evidence="14">JCM 4646</strain>
    </source>
</reference>
<proteinExistence type="predicted"/>
<evidence type="ECO:0000313" key="14">
    <source>
        <dbReference type="EMBL" id="GHH65816.1"/>
    </source>
</evidence>
<evidence type="ECO:0000259" key="13">
    <source>
        <dbReference type="Pfam" id="PF13490"/>
    </source>
</evidence>
<evidence type="ECO:0000256" key="2">
    <source>
        <dbReference type="ARBA" id="ARBA00004236"/>
    </source>
</evidence>
<dbReference type="PANTHER" id="PTHR37461:SF1">
    <property type="entry name" value="ANTI-SIGMA-K FACTOR RSKA"/>
    <property type="match status" value="1"/>
</dbReference>
<evidence type="ECO:0000256" key="5">
    <source>
        <dbReference type="ARBA" id="ARBA00022989"/>
    </source>
</evidence>
<evidence type="ECO:0000256" key="4">
    <source>
        <dbReference type="ARBA" id="ARBA00022692"/>
    </source>
</evidence>
<accession>A0A919KNM0</accession>
<dbReference type="AlphaFoldDB" id="A0A919KNM0"/>
<evidence type="ECO:0000256" key="9">
    <source>
        <dbReference type="ARBA" id="ARBA00029829"/>
    </source>
</evidence>
<evidence type="ECO:0000256" key="6">
    <source>
        <dbReference type="ARBA" id="ARBA00023015"/>
    </source>
</evidence>
<dbReference type="Proteomes" id="UP000617734">
    <property type="component" value="Unassembled WGS sequence"/>
</dbReference>
<keyword evidence="8" id="KW-0804">Transcription</keyword>
<dbReference type="EMBL" id="BNBO01000007">
    <property type="protein sequence ID" value="GHH65816.1"/>
    <property type="molecule type" value="Genomic_DNA"/>
</dbReference>
<dbReference type="GO" id="GO:0005886">
    <property type="term" value="C:plasma membrane"/>
    <property type="evidence" value="ECO:0007669"/>
    <property type="project" value="UniProtKB-SubCell"/>
</dbReference>
<dbReference type="PANTHER" id="PTHR37461">
    <property type="entry name" value="ANTI-SIGMA-K FACTOR RSKA"/>
    <property type="match status" value="1"/>
</dbReference>
<organism evidence="14 15">
    <name type="scientific">Kitasatospora indigofera</name>
    <dbReference type="NCBI Taxonomy" id="67307"/>
    <lineage>
        <taxon>Bacteria</taxon>
        <taxon>Bacillati</taxon>
        <taxon>Actinomycetota</taxon>
        <taxon>Actinomycetes</taxon>
        <taxon>Kitasatosporales</taxon>
        <taxon>Streptomycetaceae</taxon>
        <taxon>Kitasatospora</taxon>
    </lineage>
</organism>
<evidence type="ECO:0000259" key="12">
    <source>
        <dbReference type="Pfam" id="PF10099"/>
    </source>
</evidence>
<keyword evidence="6" id="KW-0805">Transcription regulation</keyword>
<dbReference type="InterPro" id="IPR027383">
    <property type="entry name" value="Znf_put"/>
</dbReference>
<keyword evidence="4" id="KW-0812">Transmembrane</keyword>
<keyword evidence="3" id="KW-1003">Cell membrane</keyword>
<name>A0A919KNM0_9ACTN</name>
<feature type="domain" description="Anti-sigma K factor RskA C-terminal" evidence="12">
    <location>
        <begin position="106"/>
        <end position="243"/>
    </location>
</feature>
<dbReference type="Gene3D" id="1.10.10.1320">
    <property type="entry name" value="Anti-sigma factor, zinc-finger domain"/>
    <property type="match status" value="1"/>
</dbReference>
<evidence type="ECO:0000313" key="15">
    <source>
        <dbReference type="Proteomes" id="UP000617734"/>
    </source>
</evidence>
<reference evidence="14" key="1">
    <citation type="journal article" date="2014" name="Int. J. Syst. Evol. Microbiol.">
        <title>Complete genome sequence of Corynebacterium casei LMG S-19264T (=DSM 44701T), isolated from a smear-ripened cheese.</title>
        <authorList>
            <consortium name="US DOE Joint Genome Institute (JGI-PGF)"/>
            <person name="Walter F."/>
            <person name="Albersmeier A."/>
            <person name="Kalinowski J."/>
            <person name="Ruckert C."/>
        </authorList>
    </citation>
    <scope>NUCLEOTIDE SEQUENCE</scope>
    <source>
        <strain evidence="14">JCM 4646</strain>
    </source>
</reference>
<evidence type="ECO:0000256" key="1">
    <source>
        <dbReference type="ARBA" id="ARBA00004167"/>
    </source>
</evidence>
<dbReference type="Pfam" id="PF10099">
    <property type="entry name" value="RskA_C"/>
    <property type="match status" value="1"/>
</dbReference>
<evidence type="ECO:0000256" key="3">
    <source>
        <dbReference type="ARBA" id="ARBA00022475"/>
    </source>
</evidence>
<dbReference type="InterPro" id="IPR018764">
    <property type="entry name" value="RskA_C"/>
</dbReference>
<dbReference type="RefSeq" id="WP_190210342.1">
    <property type="nucleotide sequence ID" value="NZ_BNBO01000007.1"/>
</dbReference>
<protein>
    <recommendedName>
        <fullName evidence="10">Regulator of SigK</fullName>
    </recommendedName>
    <alternativeName>
        <fullName evidence="9">Sigma-K anti-sigma factor RskA</fullName>
    </alternativeName>
</protein>
<feature type="region of interest" description="Disordered" evidence="11">
    <location>
        <begin position="76"/>
        <end position="95"/>
    </location>
</feature>
<dbReference type="GeneID" id="95352349"/>
<evidence type="ECO:0000256" key="10">
    <source>
        <dbReference type="ARBA" id="ARBA00030803"/>
    </source>
</evidence>
<dbReference type="InterPro" id="IPR041916">
    <property type="entry name" value="Anti_sigma_zinc_sf"/>
</dbReference>
<evidence type="ECO:0000256" key="8">
    <source>
        <dbReference type="ARBA" id="ARBA00023163"/>
    </source>
</evidence>
<keyword evidence="5" id="KW-1133">Transmembrane helix</keyword>
<keyword evidence="7" id="KW-0472">Membrane</keyword>
<keyword evidence="15" id="KW-1185">Reference proteome</keyword>
<dbReference type="Pfam" id="PF13490">
    <property type="entry name" value="zf-HC2"/>
    <property type="match status" value="1"/>
</dbReference>
<gene>
    <name evidence="14" type="ORF">GCM10018781_18670</name>
</gene>
<evidence type="ECO:0000256" key="11">
    <source>
        <dbReference type="SAM" id="MobiDB-lite"/>
    </source>
</evidence>
<feature type="domain" description="Putative zinc-finger" evidence="13">
    <location>
        <begin position="10"/>
        <end position="38"/>
    </location>
</feature>
<sequence length="251" mass="25453">MSTAADLHTLTGAYAAHALPEAESLAFERHLAQCPACALEVQEFRAALARLGAAEATPVPPELKLRVMAGIGSVRQLGPGGPMDEHEPASGGGRGRLARSWPKFALAASVAVALGLGGVAVNEHRQAERADRQSAQLQQQAAAFSSLLTAPDARTRTATAGSGVGTVVWSESLGQAGFLAAGLPDLPKDKVYELWFNDSGTMRPAGLLPTTTGSLLLTGGIDGAAGVGVTVEPAGGSAAPTGAPVMLMPFV</sequence>
<dbReference type="GO" id="GO:0006417">
    <property type="term" value="P:regulation of translation"/>
    <property type="evidence" value="ECO:0007669"/>
    <property type="project" value="TreeGrafter"/>
</dbReference>
<comment type="subcellular location">
    <subcellularLocation>
        <location evidence="2">Cell membrane</location>
    </subcellularLocation>
    <subcellularLocation>
        <location evidence="1">Membrane</location>
        <topology evidence="1">Single-pass membrane protein</topology>
    </subcellularLocation>
</comment>
<dbReference type="GO" id="GO:0016989">
    <property type="term" value="F:sigma factor antagonist activity"/>
    <property type="evidence" value="ECO:0007669"/>
    <property type="project" value="TreeGrafter"/>
</dbReference>